<organism evidence="18 19">
    <name type="scientific">Phyllotreta striolata</name>
    <name type="common">Striped flea beetle</name>
    <name type="synonym">Crioceris striolata</name>
    <dbReference type="NCBI Taxonomy" id="444603"/>
    <lineage>
        <taxon>Eukaryota</taxon>
        <taxon>Metazoa</taxon>
        <taxon>Ecdysozoa</taxon>
        <taxon>Arthropoda</taxon>
        <taxon>Hexapoda</taxon>
        <taxon>Insecta</taxon>
        <taxon>Pterygota</taxon>
        <taxon>Neoptera</taxon>
        <taxon>Endopterygota</taxon>
        <taxon>Coleoptera</taxon>
        <taxon>Polyphaga</taxon>
        <taxon>Cucujiformia</taxon>
        <taxon>Chrysomeloidea</taxon>
        <taxon>Chrysomelidae</taxon>
        <taxon>Galerucinae</taxon>
        <taxon>Alticini</taxon>
        <taxon>Phyllotreta</taxon>
    </lineage>
</organism>
<feature type="binding site" evidence="15">
    <location>
        <position position="453"/>
    </location>
    <ligand>
        <name>Zn(2+)</name>
        <dbReference type="ChEBI" id="CHEBI:29105"/>
        <label>2</label>
    </ligand>
</feature>
<sequence length="521" mass="57328">MASLVKCALILSAIIPALSYKENQTYWRQKGAEELNEALNLKQRNGVAKNVILFIGDGMGVQTIVASRIYSKGETGSLAWEKFKNMGALKTYSANKLVPDSCSTATALFCGIKANHKTSGIDASVDVNECKRSLDKKTHVDSFAVWALEAGKSTGFVTTTRVTHATPSALYAHTPNRGWECEDKMSPDAKGVCTDIAKQLINDYPGNKFNVIMGGGRQCLQSPVVDSPKDPVDTWGCRSKDGRNLINDWQNNKKKAGQTYQFLSNTEELNNTDITKDYTLGVFANGHIMYDYERNKGPKGMPSLSLMTEKAIQLLQKNKKGYALMVEGGMIDQAHHRGNARIALEEVVRFSEAIQKAVDMVDLSETLIIVTSDHDHSMQLTGYPDRRDGVMGTTKSKIDNVGFSSLLYTTGGPNNYHFSVKNGSVVREDASKQNTSDWKYSQQSAILNDEVTHSGSDVLVFAEGPMAHLFNSVHEQTHVANVIAYALKIGPYKNRDPSSGATQYHCSYVLAALMTLLIYFN</sequence>
<evidence type="ECO:0000256" key="11">
    <source>
        <dbReference type="ARBA" id="ARBA00023136"/>
    </source>
</evidence>
<evidence type="ECO:0000256" key="3">
    <source>
        <dbReference type="ARBA" id="ARBA00012647"/>
    </source>
</evidence>
<dbReference type="Pfam" id="PF00245">
    <property type="entry name" value="Alk_phosphatase"/>
    <property type="match status" value="1"/>
</dbReference>
<dbReference type="SMART" id="SM00098">
    <property type="entry name" value="alkPPc"/>
    <property type="match status" value="1"/>
</dbReference>
<evidence type="ECO:0000256" key="6">
    <source>
        <dbReference type="ARBA" id="ARBA00022622"/>
    </source>
</evidence>
<protein>
    <recommendedName>
        <fullName evidence="3">alkaline phosphatase</fullName>
        <ecNumber evidence="3">3.1.3.1</ecNumber>
    </recommendedName>
</protein>
<dbReference type="CDD" id="cd16012">
    <property type="entry name" value="ALP"/>
    <property type="match status" value="1"/>
</dbReference>
<evidence type="ECO:0000256" key="14">
    <source>
        <dbReference type="PIRSR" id="PIRSR601952-1"/>
    </source>
</evidence>
<evidence type="ECO:0000256" key="15">
    <source>
        <dbReference type="PIRSR" id="PIRSR601952-2"/>
    </source>
</evidence>
<feature type="binding site" evidence="15">
    <location>
        <position position="327"/>
    </location>
    <ligand>
        <name>Mg(2+)</name>
        <dbReference type="ChEBI" id="CHEBI:18420"/>
    </ligand>
</feature>
<accession>A0A9N9XUW1</accession>
<dbReference type="PANTHER" id="PTHR11596:SF5">
    <property type="entry name" value="ALKALINE PHOSPHATASE"/>
    <property type="match status" value="1"/>
</dbReference>
<evidence type="ECO:0000256" key="4">
    <source>
        <dbReference type="ARBA" id="ARBA00022475"/>
    </source>
</evidence>
<feature type="binding site" evidence="15">
    <location>
        <position position="166"/>
    </location>
    <ligand>
        <name>Mg(2+)</name>
        <dbReference type="ChEBI" id="CHEBI:18420"/>
    </ligand>
</feature>
<evidence type="ECO:0000256" key="10">
    <source>
        <dbReference type="ARBA" id="ARBA00022842"/>
    </source>
</evidence>
<feature type="active site" description="Phosphoserine intermediate" evidence="14">
    <location>
        <position position="101"/>
    </location>
</feature>
<comment type="subcellular location">
    <subcellularLocation>
        <location evidence="1">Cell membrane</location>
        <topology evidence="1">Lipid-anchor</topology>
        <topology evidence="1">GPI-anchor</topology>
    </subcellularLocation>
</comment>
<keyword evidence="9 15" id="KW-0862">Zinc</keyword>
<evidence type="ECO:0000256" key="5">
    <source>
        <dbReference type="ARBA" id="ARBA00022553"/>
    </source>
</evidence>
<keyword evidence="12" id="KW-0325">Glycoprotein</keyword>
<dbReference type="Gene3D" id="3.40.720.10">
    <property type="entry name" value="Alkaline Phosphatase, subunit A"/>
    <property type="match status" value="1"/>
</dbReference>
<comment type="cofactor">
    <cofactor evidence="15">
        <name>Zn(2+)</name>
        <dbReference type="ChEBI" id="CHEBI:29105"/>
    </cofactor>
    <text evidence="15">Binds 2 Zn(2+) ions.</text>
</comment>
<feature type="binding site" evidence="15">
    <location>
        <position position="164"/>
    </location>
    <ligand>
        <name>Mg(2+)</name>
        <dbReference type="ChEBI" id="CHEBI:18420"/>
    </ligand>
</feature>
<dbReference type="Proteomes" id="UP001153712">
    <property type="component" value="Chromosome 6"/>
</dbReference>
<evidence type="ECO:0000313" key="19">
    <source>
        <dbReference type="Proteomes" id="UP001153712"/>
    </source>
</evidence>
<evidence type="ECO:0000313" key="18">
    <source>
        <dbReference type="EMBL" id="CAG9862906.1"/>
    </source>
</evidence>
<gene>
    <name evidence="18" type="ORF">PHYEVI_LOCUS9210</name>
</gene>
<keyword evidence="13" id="KW-0449">Lipoprotein</keyword>
<evidence type="ECO:0000256" key="7">
    <source>
        <dbReference type="ARBA" id="ARBA00022723"/>
    </source>
</evidence>
<dbReference type="PANTHER" id="PTHR11596">
    <property type="entry name" value="ALKALINE PHOSPHATASE"/>
    <property type="match status" value="1"/>
</dbReference>
<evidence type="ECO:0000256" key="17">
    <source>
        <dbReference type="SAM" id="SignalP"/>
    </source>
</evidence>
<dbReference type="GO" id="GO:0046872">
    <property type="term" value="F:metal ion binding"/>
    <property type="evidence" value="ECO:0007669"/>
    <property type="project" value="UniProtKB-KW"/>
</dbReference>
<feature type="chain" id="PRO_5040514144" description="alkaline phosphatase" evidence="17">
    <location>
        <begin position="20"/>
        <end position="521"/>
    </location>
</feature>
<dbReference type="OrthoDB" id="5818554at2759"/>
<keyword evidence="7 15" id="KW-0479">Metal-binding</keyword>
<keyword evidence="11" id="KW-0472">Membrane</keyword>
<dbReference type="AlphaFoldDB" id="A0A9N9XUW1"/>
<name>A0A9N9XUW1_PHYSR</name>
<feature type="binding site" evidence="15">
    <location>
        <position position="373"/>
    </location>
    <ligand>
        <name>Zn(2+)</name>
        <dbReference type="ChEBI" id="CHEBI:29105"/>
        <label>2</label>
    </ligand>
</feature>
<dbReference type="SUPFAM" id="SSF53649">
    <property type="entry name" value="Alkaline phosphatase-like"/>
    <property type="match status" value="1"/>
</dbReference>
<feature type="binding site" evidence="15">
    <location>
        <position position="336"/>
    </location>
    <ligand>
        <name>Zn(2+)</name>
        <dbReference type="ChEBI" id="CHEBI:29105"/>
        <label>2</label>
    </ligand>
</feature>
<dbReference type="EC" id="3.1.3.1" evidence="3"/>
<feature type="binding site" evidence="15">
    <location>
        <position position="57"/>
    </location>
    <ligand>
        <name>Zn(2+)</name>
        <dbReference type="ChEBI" id="CHEBI:29105"/>
        <label>2</label>
    </ligand>
</feature>
<keyword evidence="6" id="KW-0336">GPI-anchor</keyword>
<dbReference type="InterPro" id="IPR001952">
    <property type="entry name" value="Alkaline_phosphatase"/>
</dbReference>
<feature type="signal peptide" evidence="17">
    <location>
        <begin position="1"/>
        <end position="19"/>
    </location>
</feature>
<evidence type="ECO:0000256" key="8">
    <source>
        <dbReference type="ARBA" id="ARBA00022801"/>
    </source>
</evidence>
<proteinExistence type="inferred from homology"/>
<dbReference type="InterPro" id="IPR017850">
    <property type="entry name" value="Alkaline_phosphatase_core_sf"/>
</dbReference>
<evidence type="ECO:0000256" key="12">
    <source>
        <dbReference type="ARBA" id="ARBA00023180"/>
    </source>
</evidence>
<dbReference type="GO" id="GO:0004035">
    <property type="term" value="F:alkaline phosphatase activity"/>
    <property type="evidence" value="ECO:0007669"/>
    <property type="project" value="UniProtKB-EC"/>
</dbReference>
<evidence type="ECO:0000256" key="13">
    <source>
        <dbReference type="ARBA" id="ARBA00023288"/>
    </source>
</evidence>
<keyword evidence="5" id="KW-0597">Phosphoprotein</keyword>
<keyword evidence="19" id="KW-1185">Reference proteome</keyword>
<feature type="binding site" evidence="15">
    <location>
        <position position="57"/>
    </location>
    <ligand>
        <name>Mg(2+)</name>
        <dbReference type="ChEBI" id="CHEBI:18420"/>
    </ligand>
</feature>
<feature type="binding site" evidence="15">
    <location>
        <position position="332"/>
    </location>
    <ligand>
        <name>Zn(2+)</name>
        <dbReference type="ChEBI" id="CHEBI:29105"/>
        <label>2</label>
    </ligand>
</feature>
<comment type="cofactor">
    <cofactor evidence="15">
        <name>Mg(2+)</name>
        <dbReference type="ChEBI" id="CHEBI:18420"/>
    </cofactor>
    <text evidence="15">Binds 1 Mg(2+) ion.</text>
</comment>
<feature type="binding site" evidence="15">
    <location>
        <position position="374"/>
    </location>
    <ligand>
        <name>Zn(2+)</name>
        <dbReference type="ChEBI" id="CHEBI:29105"/>
        <label>2</label>
    </ligand>
</feature>
<dbReference type="EMBL" id="OU900099">
    <property type="protein sequence ID" value="CAG9862906.1"/>
    <property type="molecule type" value="Genomic_DNA"/>
</dbReference>
<keyword evidence="4" id="KW-1003">Cell membrane</keyword>
<keyword evidence="17" id="KW-0732">Signal</keyword>
<evidence type="ECO:0000256" key="16">
    <source>
        <dbReference type="RuleBase" id="RU003946"/>
    </source>
</evidence>
<comment type="similarity">
    <text evidence="2 16">Belongs to the alkaline phosphatase family.</text>
</comment>
<keyword evidence="10 15" id="KW-0460">Magnesium</keyword>
<evidence type="ECO:0000256" key="2">
    <source>
        <dbReference type="ARBA" id="ARBA00005984"/>
    </source>
</evidence>
<dbReference type="FunFam" id="3.40.720.10:FF:000008">
    <property type="entry name" value="Alkaline phosphatase"/>
    <property type="match status" value="1"/>
</dbReference>
<keyword evidence="8" id="KW-0378">Hydrolase</keyword>
<dbReference type="GO" id="GO:0098552">
    <property type="term" value="C:side of membrane"/>
    <property type="evidence" value="ECO:0007669"/>
    <property type="project" value="UniProtKB-KW"/>
</dbReference>
<dbReference type="PRINTS" id="PR00113">
    <property type="entry name" value="ALKPHPHTASE"/>
</dbReference>
<reference evidence="18" key="1">
    <citation type="submission" date="2022-01" db="EMBL/GenBank/DDBJ databases">
        <authorList>
            <person name="King R."/>
        </authorList>
    </citation>
    <scope>NUCLEOTIDE SEQUENCE</scope>
</reference>
<evidence type="ECO:0000256" key="9">
    <source>
        <dbReference type="ARBA" id="ARBA00022833"/>
    </source>
</evidence>
<evidence type="ECO:0000256" key="1">
    <source>
        <dbReference type="ARBA" id="ARBA00004609"/>
    </source>
</evidence>
<dbReference type="GO" id="GO:0005886">
    <property type="term" value="C:plasma membrane"/>
    <property type="evidence" value="ECO:0007669"/>
    <property type="project" value="UniProtKB-SubCell"/>
</dbReference>